<dbReference type="RefSeq" id="WP_052606942.1">
    <property type="nucleotide sequence ID" value="NZ_JXYS01000115.1"/>
</dbReference>
<keyword evidence="1" id="KW-0812">Transmembrane</keyword>
<sequence>MKEIFKEISGSTSQIFAVGVGLLYLIIGIGGLAFVGVQSFPLLPHGTFIIFGMNPLHCIIHLVVGIVWLVASIRFAWSKRVNIILGIVFGTLTLLGLFNLLGFLGVNGIGNPDNFLHLMTGAFSLYFGTTASEGAKPIMKNHRSSNSSSSPWVQ</sequence>
<feature type="transmembrane region" description="Helical" evidence="1">
    <location>
        <begin position="12"/>
        <end position="36"/>
    </location>
</feature>
<dbReference type="STRING" id="1280514.AXFE_32920"/>
<keyword evidence="1" id="KW-0472">Membrane</keyword>
<dbReference type="AlphaFoldDB" id="A0A0D8HDJ9"/>
<evidence type="ECO:0000313" key="3">
    <source>
        <dbReference type="Proteomes" id="UP000032360"/>
    </source>
</evidence>
<gene>
    <name evidence="2" type="ORF">AXFE_32920</name>
</gene>
<evidence type="ECO:0000256" key="1">
    <source>
        <dbReference type="SAM" id="Phobius"/>
    </source>
</evidence>
<organism evidence="2 3">
    <name type="scientific">Acidithrix ferrooxidans</name>
    <dbReference type="NCBI Taxonomy" id="1280514"/>
    <lineage>
        <taxon>Bacteria</taxon>
        <taxon>Bacillati</taxon>
        <taxon>Actinomycetota</taxon>
        <taxon>Acidimicrobiia</taxon>
        <taxon>Acidimicrobiales</taxon>
        <taxon>Acidimicrobiaceae</taxon>
        <taxon>Acidithrix</taxon>
    </lineage>
</organism>
<reference evidence="2 3" key="1">
    <citation type="submission" date="2015-01" db="EMBL/GenBank/DDBJ databases">
        <title>Draft genome of the acidophilic iron oxidizer Acidithrix ferrooxidans strain Py-F3.</title>
        <authorList>
            <person name="Poehlein A."/>
            <person name="Eisen S."/>
            <person name="Schloemann M."/>
            <person name="Johnson B.D."/>
            <person name="Daniel R."/>
            <person name="Muehling M."/>
        </authorList>
    </citation>
    <scope>NUCLEOTIDE SEQUENCE [LARGE SCALE GENOMIC DNA]</scope>
    <source>
        <strain evidence="2 3">Py-F3</strain>
    </source>
</reference>
<comment type="caution">
    <text evidence="2">The sequence shown here is derived from an EMBL/GenBank/DDBJ whole genome shotgun (WGS) entry which is preliminary data.</text>
</comment>
<feature type="transmembrane region" description="Helical" evidence="1">
    <location>
        <begin position="48"/>
        <end position="71"/>
    </location>
</feature>
<feature type="transmembrane region" description="Helical" evidence="1">
    <location>
        <begin position="83"/>
        <end position="103"/>
    </location>
</feature>
<evidence type="ECO:0008006" key="4">
    <source>
        <dbReference type="Google" id="ProtNLM"/>
    </source>
</evidence>
<dbReference type="Proteomes" id="UP000032360">
    <property type="component" value="Unassembled WGS sequence"/>
</dbReference>
<feature type="transmembrane region" description="Helical" evidence="1">
    <location>
        <begin position="115"/>
        <end position="135"/>
    </location>
</feature>
<dbReference type="OrthoDB" id="572373at2"/>
<dbReference type="EMBL" id="JXYS01000115">
    <property type="protein sequence ID" value="KJF15857.1"/>
    <property type="molecule type" value="Genomic_DNA"/>
</dbReference>
<accession>A0A0D8HDJ9</accession>
<protein>
    <recommendedName>
        <fullName evidence="4">DUF4383 domain-containing protein</fullName>
    </recommendedName>
</protein>
<proteinExistence type="predicted"/>
<name>A0A0D8HDJ9_9ACTN</name>
<evidence type="ECO:0000313" key="2">
    <source>
        <dbReference type="EMBL" id="KJF15857.1"/>
    </source>
</evidence>
<dbReference type="Pfam" id="PF14325">
    <property type="entry name" value="DUF4383"/>
    <property type="match status" value="1"/>
</dbReference>
<keyword evidence="3" id="KW-1185">Reference proteome</keyword>
<keyword evidence="1" id="KW-1133">Transmembrane helix</keyword>